<dbReference type="SUPFAM" id="SSF48208">
    <property type="entry name" value="Six-hairpin glycosidases"/>
    <property type="match status" value="1"/>
</dbReference>
<dbReference type="Proteomes" id="UP000068210">
    <property type="component" value="Chromosome"/>
</dbReference>
<dbReference type="GO" id="GO:0008810">
    <property type="term" value="F:cellulase activity"/>
    <property type="evidence" value="ECO:0007669"/>
    <property type="project" value="UniProtKB-EC"/>
</dbReference>
<dbReference type="InterPro" id="IPR002037">
    <property type="entry name" value="Glyco_hydro_8"/>
</dbReference>
<organism evidence="11 12">
    <name type="scientific">Azotobacter chroococcum NCIMB 8003</name>
    <dbReference type="NCBI Taxonomy" id="1328314"/>
    <lineage>
        <taxon>Bacteria</taxon>
        <taxon>Pseudomonadati</taxon>
        <taxon>Pseudomonadota</taxon>
        <taxon>Gammaproteobacteria</taxon>
        <taxon>Pseudomonadales</taxon>
        <taxon>Pseudomonadaceae</taxon>
        <taxon>Azotobacter</taxon>
    </lineage>
</organism>
<dbReference type="STRING" id="1328314.Achr_35900"/>
<protein>
    <recommendedName>
        <fullName evidence="9">Glucanase</fullName>
        <ecNumber evidence="9">3.2.1.-</ecNumber>
    </recommendedName>
</protein>
<accession>A0A0C4WQK1</accession>
<dbReference type="PRINTS" id="PR00735">
    <property type="entry name" value="GLHYDRLASE8"/>
</dbReference>
<evidence type="ECO:0000256" key="2">
    <source>
        <dbReference type="ARBA" id="ARBA00009209"/>
    </source>
</evidence>
<evidence type="ECO:0000256" key="3">
    <source>
        <dbReference type="ARBA" id="ARBA00022729"/>
    </source>
</evidence>
<dbReference type="EC" id="3.2.1.-" evidence="9"/>
<dbReference type="PROSITE" id="PS00812">
    <property type="entry name" value="GLYCOSYL_HYDROL_F8"/>
    <property type="match status" value="1"/>
</dbReference>
<dbReference type="HOGENOM" id="CLU_037297_1_0_6"/>
<keyword evidence="7 9" id="KW-0119">Carbohydrate metabolism</keyword>
<comment type="catalytic activity">
    <reaction evidence="1">
        <text>Endohydrolysis of (1-&gt;4)-beta-D-glucosidic linkages in cellulose, lichenin and cereal beta-D-glucans.</text>
        <dbReference type="EC" id="3.2.1.4"/>
    </reaction>
</comment>
<keyword evidence="4 9" id="KW-0378">Hydrolase</keyword>
<dbReference type="Pfam" id="PF01270">
    <property type="entry name" value="Glyco_hydro_8"/>
    <property type="match status" value="1"/>
</dbReference>
<keyword evidence="6 9" id="KW-0326">Glycosidase</keyword>
<keyword evidence="12" id="KW-1185">Reference proteome</keyword>
<reference evidence="11 12" key="1">
    <citation type="journal article" date="2015" name="PLoS ONE">
        <title>Azotobacter Genomes: The Genome of Azotobacter chroococcum NCIMB 8003 (ATCC 4412).</title>
        <authorList>
            <person name="Robson R.L."/>
            <person name="Jones R."/>
            <person name="Robson R.M."/>
            <person name="Schwartz A."/>
            <person name="Richardson T.H."/>
        </authorList>
    </citation>
    <scope>NUCLEOTIDE SEQUENCE [LARGE SCALE GENOMIC DNA]</scope>
    <source>
        <strain evidence="11 12">NCIMB 8003</strain>
    </source>
</reference>
<dbReference type="EMBL" id="CP010415">
    <property type="protein sequence ID" value="AJE22986.1"/>
    <property type="molecule type" value="Genomic_DNA"/>
</dbReference>
<keyword evidence="3 10" id="KW-0732">Signal</keyword>
<feature type="chain" id="PRO_5002181269" description="Glucanase" evidence="10">
    <location>
        <begin position="25"/>
        <end position="337"/>
    </location>
</feature>
<keyword evidence="5" id="KW-0136">Cellulose degradation</keyword>
<evidence type="ECO:0000256" key="9">
    <source>
        <dbReference type="RuleBase" id="RU361167"/>
    </source>
</evidence>
<name>A0A0C4WQK1_9GAMM</name>
<evidence type="ECO:0000256" key="6">
    <source>
        <dbReference type="ARBA" id="ARBA00023295"/>
    </source>
</evidence>
<comment type="similarity">
    <text evidence="2 9">Belongs to the glycosyl hydrolase 8 (cellulase D) family.</text>
</comment>
<feature type="signal peptide" evidence="10">
    <location>
        <begin position="1"/>
        <end position="24"/>
    </location>
</feature>
<evidence type="ECO:0000256" key="8">
    <source>
        <dbReference type="PROSITE-ProRule" id="PRU10058"/>
    </source>
</evidence>
<dbReference type="GO" id="GO:0030245">
    <property type="term" value="P:cellulose catabolic process"/>
    <property type="evidence" value="ECO:0007669"/>
    <property type="project" value="UniProtKB-KW"/>
</dbReference>
<evidence type="ECO:0000256" key="10">
    <source>
        <dbReference type="SAM" id="SignalP"/>
    </source>
</evidence>
<evidence type="ECO:0000313" key="11">
    <source>
        <dbReference type="EMBL" id="AJE22986.1"/>
    </source>
</evidence>
<evidence type="ECO:0000256" key="5">
    <source>
        <dbReference type="ARBA" id="ARBA00023001"/>
    </source>
</evidence>
<proteinExistence type="inferred from homology"/>
<evidence type="ECO:0000256" key="7">
    <source>
        <dbReference type="ARBA" id="ARBA00023326"/>
    </source>
</evidence>
<dbReference type="AlphaFoldDB" id="A0A0C4WQK1"/>
<gene>
    <name evidence="11" type="primary">bcsZ</name>
    <name evidence="11" type="ORF">Achr_35900</name>
</gene>
<dbReference type="KEGG" id="acx:Achr_35900"/>
<evidence type="ECO:0000256" key="1">
    <source>
        <dbReference type="ARBA" id="ARBA00000966"/>
    </source>
</evidence>
<dbReference type="InterPro" id="IPR008928">
    <property type="entry name" value="6-hairpin_glycosidase_sf"/>
</dbReference>
<dbReference type="InterPro" id="IPR019834">
    <property type="entry name" value="Glyco_hydro_8_CS"/>
</dbReference>
<sequence>MAVKRLGPAGALVALLLCCLQACAAEDEGWQLYRTRYIDGGRVLDTGNRGVSHSEGQGWGMLLAEANGDRQTFDRLWNWTHRHLQRPDAALFSWRYDPTASPPVQDANNATDGDLLIAWALLRAAQRWDAADYRNESAKIRQAIAERLVREYAGLSVLLPGLQGFEQGDHLILNPSYLVMPAIRAFAALEPQAVWQRLLDDSRTLLDRARFGPYRLPPDWLALQADGTLRPAAAWPARFGFDAVRVPLYLAWDGSPPGSAQLRPFAEFWSCCEKPHAWVDLRSGELSPYPASTGVRAIATLIGEGSPPIALPEKVENEDYYSMSLLMLARLAQRQSR</sequence>
<dbReference type="RefSeq" id="WP_039806298.1">
    <property type="nucleotide sequence ID" value="NZ_CP010415.1"/>
</dbReference>
<keyword evidence="7 9" id="KW-0624">Polysaccharide degradation</keyword>
<evidence type="ECO:0000256" key="4">
    <source>
        <dbReference type="ARBA" id="ARBA00022801"/>
    </source>
</evidence>
<feature type="active site" description="Nucleophile" evidence="8">
    <location>
        <position position="112"/>
    </location>
</feature>
<dbReference type="InterPro" id="IPR012341">
    <property type="entry name" value="6hp_glycosidase-like_sf"/>
</dbReference>
<dbReference type="Gene3D" id="1.50.10.10">
    <property type="match status" value="1"/>
</dbReference>
<evidence type="ECO:0000313" key="12">
    <source>
        <dbReference type="Proteomes" id="UP000068210"/>
    </source>
</evidence>